<evidence type="ECO:0000313" key="7">
    <source>
        <dbReference type="EMBL" id="VFS82596.1"/>
    </source>
</evidence>
<reference evidence="7 8" key="1">
    <citation type="submission" date="2019-03" db="EMBL/GenBank/DDBJ databases">
        <authorList>
            <consortium name="Pathogen Informatics"/>
        </authorList>
    </citation>
    <scope>NUCLEOTIDE SEQUENCE [LARGE SCALE GENOMIC DNA]</scope>
    <source>
        <strain evidence="7 8">NCTC12998</strain>
    </source>
</reference>
<keyword evidence="7" id="KW-0547">Nucleotide-binding</keyword>
<keyword evidence="7" id="KW-0378">Hydrolase</keyword>
<keyword evidence="2" id="KW-1003">Cell membrane</keyword>
<dbReference type="InterPro" id="IPR027417">
    <property type="entry name" value="P-loop_NTPase"/>
</dbReference>
<keyword evidence="7" id="KW-0067">ATP-binding</keyword>
<dbReference type="PANTHER" id="PTHR42781:SF5">
    <property type="entry name" value="PUTRESCINE TRANSPORT ATP-BINDING PROTEIN POTG"/>
    <property type="match status" value="1"/>
</dbReference>
<keyword evidence="3" id="KW-0997">Cell inner membrane</keyword>
<evidence type="ECO:0000313" key="8">
    <source>
        <dbReference type="Proteomes" id="UP000345637"/>
    </source>
</evidence>
<dbReference type="Pfam" id="PF00005">
    <property type="entry name" value="ABC_tran"/>
    <property type="match status" value="1"/>
</dbReference>
<dbReference type="GO" id="GO:0005524">
    <property type="term" value="F:ATP binding"/>
    <property type="evidence" value="ECO:0007669"/>
    <property type="project" value="UniProtKB-KW"/>
</dbReference>
<dbReference type="GO" id="GO:0016887">
    <property type="term" value="F:ATP hydrolysis activity"/>
    <property type="evidence" value="ECO:0007669"/>
    <property type="project" value="InterPro"/>
</dbReference>
<dbReference type="EMBL" id="CAADJE010000026">
    <property type="protein sequence ID" value="VFS82596.1"/>
    <property type="molecule type" value="Genomic_DNA"/>
</dbReference>
<proteinExistence type="predicted"/>
<evidence type="ECO:0000256" key="2">
    <source>
        <dbReference type="ARBA" id="ARBA00022475"/>
    </source>
</evidence>
<accession>A0A485CD61</accession>
<dbReference type="PANTHER" id="PTHR42781">
    <property type="entry name" value="SPERMIDINE/PUTRESCINE IMPORT ATP-BINDING PROTEIN POTA"/>
    <property type="match status" value="1"/>
</dbReference>
<dbReference type="Gene3D" id="3.40.50.300">
    <property type="entry name" value="P-loop containing nucleotide triphosphate hydrolases"/>
    <property type="match status" value="1"/>
</dbReference>
<gene>
    <name evidence="7" type="primary">fbpC2</name>
    <name evidence="7" type="ORF">NCTC12998_05649</name>
</gene>
<evidence type="ECO:0000256" key="1">
    <source>
        <dbReference type="ARBA" id="ARBA00022448"/>
    </source>
</evidence>
<dbReference type="AlphaFoldDB" id="A0A485CD61"/>
<keyword evidence="4" id="KW-1278">Translocase</keyword>
<dbReference type="SUPFAM" id="SSF52540">
    <property type="entry name" value="P-loop containing nucleoside triphosphate hydrolases"/>
    <property type="match status" value="1"/>
</dbReference>
<feature type="domain" description="ABC transporter" evidence="6">
    <location>
        <begin position="36"/>
        <end position="72"/>
    </location>
</feature>
<dbReference type="EC" id="3.6.3.30" evidence="7"/>
<name>A0A485CD61_RAOPL</name>
<organism evidence="7 8">
    <name type="scientific">Raoultella planticola</name>
    <name type="common">Klebsiella planticola</name>
    <dbReference type="NCBI Taxonomy" id="575"/>
    <lineage>
        <taxon>Bacteria</taxon>
        <taxon>Pseudomonadati</taxon>
        <taxon>Pseudomonadota</taxon>
        <taxon>Gammaproteobacteria</taxon>
        <taxon>Enterobacterales</taxon>
        <taxon>Enterobacteriaceae</taxon>
        <taxon>Klebsiella/Raoultella group</taxon>
        <taxon>Raoultella</taxon>
    </lineage>
</organism>
<dbReference type="InterPro" id="IPR050093">
    <property type="entry name" value="ABC_SmlMolc_Importer"/>
</dbReference>
<evidence type="ECO:0000256" key="5">
    <source>
        <dbReference type="ARBA" id="ARBA00023136"/>
    </source>
</evidence>
<evidence type="ECO:0000256" key="4">
    <source>
        <dbReference type="ARBA" id="ARBA00022967"/>
    </source>
</evidence>
<keyword evidence="1" id="KW-0813">Transport</keyword>
<dbReference type="Proteomes" id="UP000345637">
    <property type="component" value="Unassembled WGS sequence"/>
</dbReference>
<evidence type="ECO:0000259" key="6">
    <source>
        <dbReference type="Pfam" id="PF00005"/>
    </source>
</evidence>
<sequence length="81" mass="8931">MNDAIPRPQAKTPKALTPLLEIRNLTKSFDGQHAVDDVNLTIYKGEIFALLGASGCGKSTLLRMLAGFEEPDGRANYARWR</sequence>
<keyword evidence="5" id="KW-0472">Membrane</keyword>
<evidence type="ECO:0000256" key="3">
    <source>
        <dbReference type="ARBA" id="ARBA00022519"/>
    </source>
</evidence>
<protein>
    <submittedName>
        <fullName evidence="7">Fe(3+) ions import ATP-binding protein FbpC 2</fullName>
        <ecNumber evidence="7">3.6.3.30</ecNumber>
    </submittedName>
</protein>
<dbReference type="InterPro" id="IPR003439">
    <property type="entry name" value="ABC_transporter-like_ATP-bd"/>
</dbReference>